<reference evidence="1 2" key="1">
    <citation type="journal article" date="2024" name="Plant Biotechnol. J.">
        <title>Genome and CRISPR/Cas9 system of a widespread forest tree (Populus alba) in the world.</title>
        <authorList>
            <person name="Liu Y.J."/>
            <person name="Jiang P.F."/>
            <person name="Han X.M."/>
            <person name="Li X.Y."/>
            <person name="Wang H.M."/>
            <person name="Wang Y.J."/>
            <person name="Wang X.X."/>
            <person name="Zeng Q.Y."/>
        </authorList>
    </citation>
    <scope>NUCLEOTIDE SEQUENCE [LARGE SCALE GENOMIC DNA]</scope>
    <source>
        <strain evidence="2">cv. PAL-ZL1</strain>
    </source>
</reference>
<dbReference type="Proteomes" id="UP000309997">
    <property type="component" value="Unassembled WGS sequence"/>
</dbReference>
<evidence type="ECO:0000313" key="2">
    <source>
        <dbReference type="Proteomes" id="UP000309997"/>
    </source>
</evidence>
<keyword evidence="2" id="KW-1185">Reference proteome</keyword>
<comment type="caution">
    <text evidence="1">The sequence shown here is derived from an EMBL/GenBank/DDBJ whole genome shotgun (WGS) entry which is preliminary data.</text>
</comment>
<evidence type="ECO:0000313" key="1">
    <source>
        <dbReference type="EMBL" id="KAL3597578.1"/>
    </source>
</evidence>
<dbReference type="EMBL" id="RCHU02000004">
    <property type="protein sequence ID" value="KAL3597578.1"/>
    <property type="molecule type" value="Genomic_DNA"/>
</dbReference>
<sequence length="225" mass="25406">MGSCIRNQMKLHNISVTVFYNHLTTAQAVEGTILDKWQVITPLDTHSTILAGQIMRINEVYKVCLPMHGYRGLVLKLGSGFELCIERIQKKDEDRHEEEERLYDSSRKTLLSVGVQERERGGSTKLADTIIEKQEPQPMEADDVSDLFVEGKGIPWDKQVPEAPKSGDDIKVPCGRLIPSVHNEYAIYDPKQTSIRFFMDTAEPLNEGRGKGAAKREGPYRSFCP</sequence>
<proteinExistence type="predicted"/>
<accession>A0ACC4CHP2</accession>
<gene>
    <name evidence="1" type="ORF">D5086_009215</name>
</gene>
<organism evidence="1 2">
    <name type="scientific">Populus alba</name>
    <name type="common">White poplar</name>
    <dbReference type="NCBI Taxonomy" id="43335"/>
    <lineage>
        <taxon>Eukaryota</taxon>
        <taxon>Viridiplantae</taxon>
        <taxon>Streptophyta</taxon>
        <taxon>Embryophyta</taxon>
        <taxon>Tracheophyta</taxon>
        <taxon>Spermatophyta</taxon>
        <taxon>Magnoliopsida</taxon>
        <taxon>eudicotyledons</taxon>
        <taxon>Gunneridae</taxon>
        <taxon>Pentapetalae</taxon>
        <taxon>rosids</taxon>
        <taxon>fabids</taxon>
        <taxon>Malpighiales</taxon>
        <taxon>Salicaceae</taxon>
        <taxon>Saliceae</taxon>
        <taxon>Populus</taxon>
    </lineage>
</organism>
<name>A0ACC4CHP2_POPAL</name>
<protein>
    <submittedName>
        <fullName evidence="1">Uncharacterized protein</fullName>
    </submittedName>
</protein>